<dbReference type="RefSeq" id="WP_016844863.1">
    <property type="nucleotide sequence ID" value="NZ_BJNL01000105.1"/>
</dbReference>
<organism evidence="2 3">
    <name type="scientific">Bradyrhizobium elkanii</name>
    <dbReference type="NCBI Taxonomy" id="29448"/>
    <lineage>
        <taxon>Bacteria</taxon>
        <taxon>Pseudomonadati</taxon>
        <taxon>Pseudomonadota</taxon>
        <taxon>Alphaproteobacteria</taxon>
        <taxon>Hyphomicrobiales</taxon>
        <taxon>Nitrobacteraceae</taxon>
        <taxon>Bradyrhizobium</taxon>
    </lineage>
</organism>
<dbReference type="Pfam" id="PF01878">
    <property type="entry name" value="EVE"/>
    <property type="match status" value="1"/>
</dbReference>
<dbReference type="Gene3D" id="3.10.590.10">
    <property type="entry name" value="ph1033 like domains"/>
    <property type="match status" value="1"/>
</dbReference>
<accession>A0ABV4FFL0</accession>
<dbReference type="GeneID" id="92958547"/>
<dbReference type="InterPro" id="IPR015947">
    <property type="entry name" value="PUA-like_sf"/>
</dbReference>
<dbReference type="PANTHER" id="PTHR14087">
    <property type="entry name" value="THYMOCYTE NUCLEAR PROTEIN 1"/>
    <property type="match status" value="1"/>
</dbReference>
<evidence type="ECO:0000313" key="2">
    <source>
        <dbReference type="EMBL" id="MEY9322267.1"/>
    </source>
</evidence>
<dbReference type="CDD" id="cd21133">
    <property type="entry name" value="EVE"/>
    <property type="match status" value="1"/>
</dbReference>
<dbReference type="SUPFAM" id="SSF88697">
    <property type="entry name" value="PUA domain-like"/>
    <property type="match status" value="1"/>
</dbReference>
<comment type="caution">
    <text evidence="2">The sequence shown here is derived from an EMBL/GenBank/DDBJ whole genome shotgun (WGS) entry which is preliminary data.</text>
</comment>
<reference evidence="2 3" key="1">
    <citation type="submission" date="2024-07" db="EMBL/GenBank/DDBJ databases">
        <title>Genomic Encyclopedia of Type Strains, Phase V (KMG-V): Genome sequencing to study the core and pangenomes of soil and plant-associated prokaryotes.</title>
        <authorList>
            <person name="Whitman W."/>
        </authorList>
    </citation>
    <scope>NUCLEOTIDE SEQUENCE [LARGE SCALE GENOMIC DNA]</scope>
    <source>
        <strain evidence="2 3">USDA 415</strain>
    </source>
</reference>
<feature type="domain" description="EVE" evidence="1">
    <location>
        <begin position="2"/>
        <end position="134"/>
    </location>
</feature>
<dbReference type="InterPro" id="IPR047197">
    <property type="entry name" value="THYN1-like_EVE"/>
</dbReference>
<dbReference type="InterPro" id="IPR052181">
    <property type="entry name" value="5hmC_binding"/>
</dbReference>
<sequence length="137" mass="15338">MNYWLVKSEPSVWSWDHQVAKGAKGEAWTGVRNFTARQNLVNMKKGDKAFFYHSNEGKEIVGIAEIINEAYPDPTDKTGKFVCVDIKADKPLKTPVTMAAIKADKKLADMALVKYSRLSVQPVTAEEWKMVCKMGGL</sequence>
<dbReference type="InterPro" id="IPR002740">
    <property type="entry name" value="EVE_domain"/>
</dbReference>
<dbReference type="EMBL" id="JBGBZA010000002">
    <property type="protein sequence ID" value="MEY9322267.1"/>
    <property type="molecule type" value="Genomic_DNA"/>
</dbReference>
<keyword evidence="3" id="KW-1185">Reference proteome</keyword>
<name>A0ABV4FFL0_BRAEL</name>
<evidence type="ECO:0000259" key="1">
    <source>
        <dbReference type="Pfam" id="PF01878"/>
    </source>
</evidence>
<dbReference type="Proteomes" id="UP001565471">
    <property type="component" value="Unassembled WGS sequence"/>
</dbReference>
<proteinExistence type="predicted"/>
<gene>
    <name evidence="2" type="ORF">ABIF29_009066</name>
</gene>
<dbReference type="PANTHER" id="PTHR14087:SF7">
    <property type="entry name" value="THYMOCYTE NUCLEAR PROTEIN 1"/>
    <property type="match status" value="1"/>
</dbReference>
<protein>
    <submittedName>
        <fullName evidence="2">RNA-binding protein with PUA-like domain</fullName>
    </submittedName>
</protein>
<evidence type="ECO:0000313" key="3">
    <source>
        <dbReference type="Proteomes" id="UP001565471"/>
    </source>
</evidence>